<dbReference type="EMBL" id="FQ311868">
    <property type="protein sequence ID" value="CBS87305.1"/>
    <property type="molecule type" value="Genomic_DNA"/>
</dbReference>
<sequence>MKWPRSASVAEGRQPAYSGENAVMKGNREGLEDGTCPPSPVRVR</sequence>
<proteinExistence type="predicted"/>
<evidence type="ECO:0000313" key="2">
    <source>
        <dbReference type="EMBL" id="CBS87305.1"/>
    </source>
</evidence>
<dbReference type="KEGG" id="ali:AZOLI_2067"/>
<evidence type="ECO:0000313" key="3">
    <source>
        <dbReference type="Proteomes" id="UP000005667"/>
    </source>
</evidence>
<reference evidence="3" key="1">
    <citation type="journal article" date="2011" name="PLoS Genet.">
        <title>Azospirillum genomes reveal transition of bacteria from aquatic to terrestrial environments.</title>
        <authorList>
            <person name="Wisniewski-Dye F."/>
            <person name="Borziak K."/>
            <person name="Khalsa-Moyers G."/>
            <person name="Alexandre G."/>
            <person name="Sukharnikov L.O."/>
            <person name="Wuichet K."/>
            <person name="Hurst G.B."/>
            <person name="McDonald W.H."/>
            <person name="Robertson J.S."/>
            <person name="Barbe V."/>
            <person name="Calteau A."/>
            <person name="Rouy Z."/>
            <person name="Mangenot S."/>
            <person name="Prigent-Combaret C."/>
            <person name="Normand P."/>
            <person name="Boyer M."/>
            <person name="Siguier P."/>
            <person name="Dessaux Y."/>
            <person name="Elmerich C."/>
            <person name="Condemine G."/>
            <person name="Krishnen G."/>
            <person name="Kennedy I."/>
            <person name="Paterson A.H."/>
            <person name="Gonzalez V."/>
            <person name="Mavingui P."/>
            <person name="Zhulin I.B."/>
        </authorList>
    </citation>
    <scope>NUCLEOTIDE SEQUENCE [LARGE SCALE GENOMIC DNA]</scope>
    <source>
        <strain evidence="3">4B</strain>
    </source>
</reference>
<keyword evidence="3" id="KW-1185">Reference proteome</keyword>
<feature type="region of interest" description="Disordered" evidence="1">
    <location>
        <begin position="1"/>
        <end position="44"/>
    </location>
</feature>
<protein>
    <submittedName>
        <fullName evidence="2">Uncharacterized protein</fullName>
    </submittedName>
</protein>
<gene>
    <name evidence="2" type="ordered locus">AZOLI_2067</name>
</gene>
<dbReference type="HOGENOM" id="CLU_3211854_0_0_5"/>
<dbReference type="Proteomes" id="UP000005667">
    <property type="component" value="Chromosome"/>
</dbReference>
<organism evidence="2 3">
    <name type="scientific">Azospirillum lipoferum (strain 4B)</name>
    <dbReference type="NCBI Taxonomy" id="862719"/>
    <lineage>
        <taxon>Bacteria</taxon>
        <taxon>Pseudomonadati</taxon>
        <taxon>Pseudomonadota</taxon>
        <taxon>Alphaproteobacteria</taxon>
        <taxon>Rhodospirillales</taxon>
        <taxon>Azospirillaceae</taxon>
        <taxon>Azospirillum</taxon>
    </lineage>
</organism>
<evidence type="ECO:0000256" key="1">
    <source>
        <dbReference type="SAM" id="MobiDB-lite"/>
    </source>
</evidence>
<dbReference type="STRING" id="862719.AZOLI_2067"/>
<accession>G7Z1W0</accession>
<name>G7Z1W0_AZOL4</name>
<dbReference type="AlphaFoldDB" id="G7Z1W0"/>